<evidence type="ECO:0000313" key="2">
    <source>
        <dbReference type="EMBL" id="RRC94977.1"/>
    </source>
</evidence>
<name>A0A3P1SDE1_9ACTO</name>
<accession>A0A3P1SDE1</accession>
<dbReference type="OrthoDB" id="5524782at2"/>
<proteinExistence type="predicted"/>
<reference evidence="2 3" key="1">
    <citation type="submission" date="2018-11" db="EMBL/GenBank/DDBJ databases">
        <title>Genomes From Bacteria Associated with the Canine Oral Cavity: a Test Case for Automated Genome-Based Taxonomic Assignment.</title>
        <authorList>
            <person name="Coil D.A."/>
            <person name="Jospin G."/>
            <person name="Darling A.E."/>
            <person name="Wallis C."/>
            <person name="Davis I.J."/>
            <person name="Harris S."/>
            <person name="Eisen J.A."/>
            <person name="Holcombe L.J."/>
            <person name="O'Flynn C."/>
        </authorList>
    </citation>
    <scope>NUCLEOTIDE SEQUENCE [LARGE SCALE GENOMIC DNA]</scope>
    <source>
        <strain evidence="2 3">OH770</strain>
    </source>
</reference>
<dbReference type="AlphaFoldDB" id="A0A3P1SDE1"/>
<dbReference type="InterPro" id="IPR010093">
    <property type="entry name" value="SinI_DNA-bd"/>
</dbReference>
<dbReference type="GO" id="GO:0003677">
    <property type="term" value="F:DNA binding"/>
    <property type="evidence" value="ECO:0007669"/>
    <property type="project" value="UniProtKB-KW"/>
</dbReference>
<protein>
    <submittedName>
        <fullName evidence="2">DNA-binding protein</fullName>
    </submittedName>
</protein>
<dbReference type="EMBL" id="RQZF01000008">
    <property type="protein sequence ID" value="RRC94977.1"/>
    <property type="molecule type" value="Genomic_DNA"/>
</dbReference>
<dbReference type="Pfam" id="PF12728">
    <property type="entry name" value="HTH_17"/>
    <property type="match status" value="1"/>
</dbReference>
<sequence>MSPRFLTLTDVAEILNLTPSAARSLVNSGELPAIQVGGKKAWRIEDTVLEQYIQDQYAATRERVKSAQLD</sequence>
<organism evidence="2 3">
    <name type="scientific">Schaalia canis</name>
    <dbReference type="NCBI Taxonomy" id="100469"/>
    <lineage>
        <taxon>Bacteria</taxon>
        <taxon>Bacillati</taxon>
        <taxon>Actinomycetota</taxon>
        <taxon>Actinomycetes</taxon>
        <taxon>Actinomycetales</taxon>
        <taxon>Actinomycetaceae</taxon>
        <taxon>Schaalia</taxon>
    </lineage>
</organism>
<comment type="caution">
    <text evidence="2">The sequence shown here is derived from an EMBL/GenBank/DDBJ whole genome shotgun (WGS) entry which is preliminary data.</text>
</comment>
<keyword evidence="3" id="KW-1185">Reference proteome</keyword>
<dbReference type="Proteomes" id="UP000280444">
    <property type="component" value="Unassembled WGS sequence"/>
</dbReference>
<feature type="domain" description="Helix-turn-helix" evidence="1">
    <location>
        <begin position="5"/>
        <end position="56"/>
    </location>
</feature>
<evidence type="ECO:0000313" key="3">
    <source>
        <dbReference type="Proteomes" id="UP000280444"/>
    </source>
</evidence>
<evidence type="ECO:0000259" key="1">
    <source>
        <dbReference type="Pfam" id="PF12728"/>
    </source>
</evidence>
<gene>
    <name evidence="2" type="ORF">EII11_07795</name>
</gene>
<dbReference type="NCBIfam" id="TIGR01764">
    <property type="entry name" value="excise"/>
    <property type="match status" value="1"/>
</dbReference>
<dbReference type="RefSeq" id="WP_124871121.1">
    <property type="nucleotide sequence ID" value="NZ_RQZF01000008.1"/>
</dbReference>
<keyword evidence="2" id="KW-0238">DNA-binding</keyword>
<dbReference type="InterPro" id="IPR041657">
    <property type="entry name" value="HTH_17"/>
</dbReference>